<comment type="caution">
    <text evidence="2">The sequence shown here is derived from an EMBL/GenBank/DDBJ whole genome shotgun (WGS) entry which is preliminary data.</text>
</comment>
<feature type="compositionally biased region" description="Basic and acidic residues" evidence="1">
    <location>
        <begin position="1"/>
        <end position="19"/>
    </location>
</feature>
<evidence type="ECO:0008006" key="4">
    <source>
        <dbReference type="Google" id="ProtNLM"/>
    </source>
</evidence>
<feature type="compositionally biased region" description="Acidic residues" evidence="1">
    <location>
        <begin position="37"/>
        <end position="52"/>
    </location>
</feature>
<dbReference type="GO" id="GO:0003676">
    <property type="term" value="F:nucleic acid binding"/>
    <property type="evidence" value="ECO:0007669"/>
    <property type="project" value="InterPro"/>
</dbReference>
<dbReference type="SUPFAM" id="SSF54928">
    <property type="entry name" value="RNA-binding domain, RBD"/>
    <property type="match status" value="1"/>
</dbReference>
<dbReference type="Gene3D" id="3.30.70.330">
    <property type="match status" value="1"/>
</dbReference>
<dbReference type="Proteomes" id="UP000318571">
    <property type="component" value="Chromosome 4"/>
</dbReference>
<reference evidence="2 3" key="1">
    <citation type="journal article" date="2018" name="Nat. Ecol. Evol.">
        <title>Genomic signatures of mitonuclear coevolution across populations of Tigriopus californicus.</title>
        <authorList>
            <person name="Barreto F.S."/>
            <person name="Watson E.T."/>
            <person name="Lima T.G."/>
            <person name="Willett C.S."/>
            <person name="Edmands S."/>
            <person name="Li W."/>
            <person name="Burton R.S."/>
        </authorList>
    </citation>
    <scope>NUCLEOTIDE SEQUENCE [LARGE SCALE GENOMIC DNA]</scope>
    <source>
        <strain evidence="2 3">San Diego</strain>
    </source>
</reference>
<evidence type="ECO:0000256" key="1">
    <source>
        <dbReference type="SAM" id="MobiDB-lite"/>
    </source>
</evidence>
<gene>
    <name evidence="2" type="ORF">TCAL_07660</name>
</gene>
<accession>A0A553NPF6</accession>
<proteinExistence type="predicted"/>
<evidence type="ECO:0000313" key="3">
    <source>
        <dbReference type="Proteomes" id="UP000318571"/>
    </source>
</evidence>
<dbReference type="InterPro" id="IPR012677">
    <property type="entry name" value="Nucleotide-bd_a/b_plait_sf"/>
</dbReference>
<organism evidence="2 3">
    <name type="scientific">Tigriopus californicus</name>
    <name type="common">Marine copepod</name>
    <dbReference type="NCBI Taxonomy" id="6832"/>
    <lineage>
        <taxon>Eukaryota</taxon>
        <taxon>Metazoa</taxon>
        <taxon>Ecdysozoa</taxon>
        <taxon>Arthropoda</taxon>
        <taxon>Crustacea</taxon>
        <taxon>Multicrustacea</taxon>
        <taxon>Hexanauplia</taxon>
        <taxon>Copepoda</taxon>
        <taxon>Harpacticoida</taxon>
        <taxon>Harpacticidae</taxon>
        <taxon>Tigriopus</taxon>
    </lineage>
</organism>
<evidence type="ECO:0000313" key="2">
    <source>
        <dbReference type="EMBL" id="TRY67332.1"/>
    </source>
</evidence>
<protein>
    <recommendedName>
        <fullName evidence="4">RRM domain-containing protein</fullName>
    </recommendedName>
</protein>
<feature type="compositionally biased region" description="Acidic residues" evidence="1">
    <location>
        <begin position="60"/>
        <end position="80"/>
    </location>
</feature>
<dbReference type="InterPro" id="IPR035979">
    <property type="entry name" value="RBD_domain_sf"/>
</dbReference>
<keyword evidence="3" id="KW-1185">Reference proteome</keyword>
<dbReference type="EMBL" id="VCGU01000011">
    <property type="protein sequence ID" value="TRY67332.1"/>
    <property type="molecule type" value="Genomic_DNA"/>
</dbReference>
<dbReference type="AlphaFoldDB" id="A0A553NPF6"/>
<sequence>MTTTKTERVQEIDDLLRPDENEESPLPMSEGERIEILEEYPSDDNGDDDDDENLKGAPSDVEEALEFETNELDRFEDEIDPAIGSRETRSETPPTSTLKADVPVGVPAATMTGSSSCSPFKAMLPPGKNGQASSFDLRQQLRLRRLAQDSPQCLKPPKKKSPKRSQPARSPVIRVEATQQPGPMFKIPASAPTTRPNQPMAPFRPNTYPSPVASPVHSIGQGQGHPVNPCGIEFQAKPTAPLSLHHPGTAFQGPSTYISVDPMAPPRGELEMAPTRPPPVKPKSDLPQLEAEPDLPQTAAKSEEDDDIVFVEEFNGDAVPKQEVPDMKPYDAPPEVFSRPGSTILRPPSEIEIVTLSDDDEEELNYVSVDEDIQIKMEDHHHAHPHVPPLYENGRVEDVADHLPPSMPVETTNTPLNQRITTNTLKRRKEISEAEPPPDHTEYRGNIKRAKFQKPLRNKAKIIQRLKAQIPVLKRVVVMTNLPPSWDVDSFTQKATAYGKVTSVNCSWAENRAVIAFELEKDAQMCCDRFDQRVVNDGEDNATTIHAYLDTDKAHGLWLGSV</sequence>
<feature type="region of interest" description="Disordered" evidence="1">
    <location>
        <begin position="1"/>
        <end position="305"/>
    </location>
</feature>
<name>A0A553NPF6_TIGCA</name>